<dbReference type="Gene3D" id="3.40.50.1820">
    <property type="entry name" value="alpha/beta hydrolase"/>
    <property type="match status" value="1"/>
</dbReference>
<keyword evidence="1 5" id="KW-0378">Hydrolase</keyword>
<gene>
    <name evidence="5" type="ORF">G3I32_04515</name>
</gene>
<name>A0A7K3PFS8_9ACTN</name>
<dbReference type="Proteomes" id="UP000470446">
    <property type="component" value="Unassembled WGS sequence"/>
</dbReference>
<dbReference type="AlphaFoldDB" id="A0A7K3PFS8"/>
<proteinExistence type="predicted"/>
<dbReference type="PRINTS" id="PR00111">
    <property type="entry name" value="ABHYDROLASE"/>
</dbReference>
<sequence>MTLNRRKMIALGTGATALAMTGTPAAAHSREHTGSVPSDEELARSLPGGFRSRYATVNGVRLHYVTGGHGQPLLLVPGWPQTWWAYRKVMPQLARRHRVIAVDLRGMGGSDKPAGGYDKKTMAGDLYALVRQLGHCRVNIAGHDIGSKVAFSFAVNHPAATRRAAMLDALHPDDRFYRLPLMPKPGTGFPLWWYAFNQVQGLPEQLVAGRVRHLIDWFFAQSLPDQSLVGDFDRRVYTRAYDSAEAVRASNGWYRSFHQDIEDMRSYGRVTAPLLGVASEVSHGEFQQVLPALGNDVRVVKLANTVHYLPEEAPDRLARTLTDFFA</sequence>
<feature type="domain" description="AB hydrolase-1" evidence="4">
    <location>
        <begin position="72"/>
        <end position="180"/>
    </location>
</feature>
<evidence type="ECO:0000259" key="4">
    <source>
        <dbReference type="Pfam" id="PF00561"/>
    </source>
</evidence>
<organism evidence="5 6">
    <name type="scientific">Streptomyces coelicoflavus</name>
    <dbReference type="NCBI Taxonomy" id="285562"/>
    <lineage>
        <taxon>Bacteria</taxon>
        <taxon>Bacillati</taxon>
        <taxon>Actinomycetota</taxon>
        <taxon>Actinomycetes</taxon>
        <taxon>Kitasatosporales</taxon>
        <taxon>Streptomycetaceae</taxon>
        <taxon>Streptomyces</taxon>
    </lineage>
</organism>
<feature type="chain" id="PRO_5038906657" evidence="3">
    <location>
        <begin position="20"/>
        <end position="326"/>
    </location>
</feature>
<dbReference type="EMBL" id="JAAGMA010000122">
    <property type="protein sequence ID" value="NEB08139.1"/>
    <property type="molecule type" value="Genomic_DNA"/>
</dbReference>
<dbReference type="SMR" id="A0A7K3PFS8"/>
<dbReference type="Pfam" id="PF00561">
    <property type="entry name" value="Abhydrolase_1"/>
    <property type="match status" value="1"/>
</dbReference>
<dbReference type="InterPro" id="IPR029058">
    <property type="entry name" value="AB_hydrolase_fold"/>
</dbReference>
<dbReference type="InterPro" id="IPR006311">
    <property type="entry name" value="TAT_signal"/>
</dbReference>
<keyword evidence="3" id="KW-0732">Signal</keyword>
<reference evidence="5 6" key="1">
    <citation type="submission" date="2020-01" db="EMBL/GenBank/DDBJ databases">
        <title>Insect and environment-associated Actinomycetes.</title>
        <authorList>
            <person name="Currrie C."/>
            <person name="Chevrette M."/>
            <person name="Carlson C."/>
            <person name="Stubbendieck R."/>
            <person name="Wendt-Pienkowski E."/>
        </authorList>
    </citation>
    <scope>NUCLEOTIDE SEQUENCE [LARGE SCALE GENOMIC DNA]</scope>
    <source>
        <strain evidence="5 6">SID14163</strain>
    </source>
</reference>
<comment type="caution">
    <text evidence="5">The sequence shown here is derived from an EMBL/GenBank/DDBJ whole genome shotgun (WGS) entry which is preliminary data.</text>
</comment>
<evidence type="ECO:0000256" key="1">
    <source>
        <dbReference type="ARBA" id="ARBA00022801"/>
    </source>
</evidence>
<dbReference type="RefSeq" id="WP_164244051.1">
    <property type="nucleotide sequence ID" value="NZ_JAAGMA010000122.1"/>
</dbReference>
<accession>A0A7K3PFS8</accession>
<dbReference type="InterPro" id="IPR000073">
    <property type="entry name" value="AB_hydrolase_1"/>
</dbReference>
<dbReference type="SUPFAM" id="SSF53474">
    <property type="entry name" value="alpha/beta-Hydrolases"/>
    <property type="match status" value="1"/>
</dbReference>
<dbReference type="PROSITE" id="PS51318">
    <property type="entry name" value="TAT"/>
    <property type="match status" value="1"/>
</dbReference>
<feature type="signal peptide" evidence="3">
    <location>
        <begin position="1"/>
        <end position="19"/>
    </location>
</feature>
<evidence type="ECO:0000256" key="2">
    <source>
        <dbReference type="SAM" id="MobiDB-lite"/>
    </source>
</evidence>
<protein>
    <submittedName>
        <fullName evidence="5">Alpha/beta hydrolase</fullName>
    </submittedName>
</protein>
<dbReference type="PRINTS" id="PR00412">
    <property type="entry name" value="EPOXHYDRLASE"/>
</dbReference>
<evidence type="ECO:0000313" key="6">
    <source>
        <dbReference type="Proteomes" id="UP000470446"/>
    </source>
</evidence>
<feature type="region of interest" description="Disordered" evidence="2">
    <location>
        <begin position="23"/>
        <end position="43"/>
    </location>
</feature>
<evidence type="ECO:0000313" key="5">
    <source>
        <dbReference type="EMBL" id="NEB08139.1"/>
    </source>
</evidence>
<dbReference type="GO" id="GO:0016787">
    <property type="term" value="F:hydrolase activity"/>
    <property type="evidence" value="ECO:0007669"/>
    <property type="project" value="UniProtKB-KW"/>
</dbReference>
<dbReference type="PANTHER" id="PTHR43329">
    <property type="entry name" value="EPOXIDE HYDROLASE"/>
    <property type="match status" value="1"/>
</dbReference>
<dbReference type="InterPro" id="IPR000639">
    <property type="entry name" value="Epox_hydrolase-like"/>
</dbReference>
<evidence type="ECO:0000256" key="3">
    <source>
        <dbReference type="SAM" id="SignalP"/>
    </source>
</evidence>